<organism evidence="9 10">
    <name type="scientific">Trapa incisa</name>
    <dbReference type="NCBI Taxonomy" id="236973"/>
    <lineage>
        <taxon>Eukaryota</taxon>
        <taxon>Viridiplantae</taxon>
        <taxon>Streptophyta</taxon>
        <taxon>Embryophyta</taxon>
        <taxon>Tracheophyta</taxon>
        <taxon>Spermatophyta</taxon>
        <taxon>Magnoliopsida</taxon>
        <taxon>eudicotyledons</taxon>
        <taxon>Gunneridae</taxon>
        <taxon>Pentapetalae</taxon>
        <taxon>rosids</taxon>
        <taxon>malvids</taxon>
        <taxon>Myrtales</taxon>
        <taxon>Lythraceae</taxon>
        <taxon>Trapa</taxon>
    </lineage>
</organism>
<keyword evidence="7" id="KW-1133">Transmembrane helix</keyword>
<evidence type="ECO:0000256" key="2">
    <source>
        <dbReference type="ARBA" id="ARBA00010271"/>
    </source>
</evidence>
<feature type="domain" description="Exostosin GT47" evidence="8">
    <location>
        <begin position="362"/>
        <end position="704"/>
    </location>
</feature>
<evidence type="ECO:0000313" key="10">
    <source>
        <dbReference type="Proteomes" id="UP001345219"/>
    </source>
</evidence>
<dbReference type="Proteomes" id="UP001345219">
    <property type="component" value="Chromosome 5"/>
</dbReference>
<protein>
    <recommendedName>
        <fullName evidence="8">Exostosin GT47 domain-containing protein</fullName>
    </recommendedName>
</protein>
<feature type="compositionally biased region" description="Acidic residues" evidence="6">
    <location>
        <begin position="342"/>
        <end position="353"/>
    </location>
</feature>
<keyword evidence="10" id="KW-1185">Reference proteome</keyword>
<dbReference type="PANTHER" id="PTHR11062">
    <property type="entry name" value="EXOSTOSIN HEPARAN SULFATE GLYCOSYLTRANSFERASE -RELATED"/>
    <property type="match status" value="1"/>
</dbReference>
<keyword evidence="7" id="KW-0472">Membrane</keyword>
<proteinExistence type="inferred from homology"/>
<evidence type="ECO:0000259" key="8">
    <source>
        <dbReference type="Pfam" id="PF03016"/>
    </source>
</evidence>
<evidence type="ECO:0000256" key="7">
    <source>
        <dbReference type="SAM" id="Phobius"/>
    </source>
</evidence>
<keyword evidence="7" id="KW-0812">Transmembrane</keyword>
<dbReference type="GO" id="GO:0016757">
    <property type="term" value="F:glycosyltransferase activity"/>
    <property type="evidence" value="ECO:0007669"/>
    <property type="project" value="UniProtKB-KW"/>
</dbReference>
<evidence type="ECO:0000256" key="3">
    <source>
        <dbReference type="ARBA" id="ARBA00022676"/>
    </source>
</evidence>
<dbReference type="EMBL" id="JAXIOK010000010">
    <property type="protein sequence ID" value="KAK4760373.1"/>
    <property type="molecule type" value="Genomic_DNA"/>
</dbReference>
<feature type="compositionally biased region" description="Basic and acidic residues" evidence="6">
    <location>
        <begin position="205"/>
        <end position="219"/>
    </location>
</feature>
<comment type="similarity">
    <text evidence="2">Belongs to the glycosyltransferase 47 family.</text>
</comment>
<feature type="compositionally biased region" description="Polar residues" evidence="6">
    <location>
        <begin position="241"/>
        <end position="251"/>
    </location>
</feature>
<name>A0AAN7K9J1_9MYRT</name>
<dbReference type="PANTHER" id="PTHR11062:SF282">
    <property type="entry name" value="XYLOGLUCAN GALACTOSYLTRANSFERASE GT11-RELATED"/>
    <property type="match status" value="1"/>
</dbReference>
<dbReference type="GO" id="GO:0000139">
    <property type="term" value="C:Golgi membrane"/>
    <property type="evidence" value="ECO:0007669"/>
    <property type="project" value="UniProtKB-SubCell"/>
</dbReference>
<evidence type="ECO:0000256" key="4">
    <source>
        <dbReference type="ARBA" id="ARBA00022968"/>
    </source>
</evidence>
<feature type="transmembrane region" description="Helical" evidence="7">
    <location>
        <begin position="12"/>
        <end position="31"/>
    </location>
</feature>
<accession>A0AAN7K9J1</accession>
<feature type="region of interest" description="Disordered" evidence="6">
    <location>
        <begin position="85"/>
        <end position="358"/>
    </location>
</feature>
<dbReference type="InterPro" id="IPR040911">
    <property type="entry name" value="Exostosin_GT47"/>
</dbReference>
<evidence type="ECO:0000256" key="5">
    <source>
        <dbReference type="ARBA" id="ARBA00023034"/>
    </source>
</evidence>
<sequence length="762" mass="86312">MERPVVGKYRRGFVLVSVATFVFWAALIYVFNRNVVVDDEFDIRSLAVIGMESAHPNTVEKSEEKVVQAEDAAGTDDVILQYTPQDADATRAHGEVSKNESDPDDGTTTVAKEGIQQPPTTNNTAGRKDSHAELVDGTIKSTKEAAVQQPPRKKANEKDSNEEPVVDSTGIKDEVLQPPATRNVARGIDSDEEEEEEKETVASIRNKDREVDGALRKDDPSEEEAAVVEDSTEIKELIQQPAATRNVTSGIDSDEETIASMWAKDQEAVQQPLGNNNNNKKKKTKGSRSSNEEMAGGIDITDQEESQQPLRNNETDGVGGDAGGSGEELRPKTESAQGGGVPEEEEAEEEEEERRDSSISSCDGRYIFVQILPRRFHVDLLKKCKSLSAWTDMCETLSNAGLGPELPSNERPLSKTGWFSTNQFSLEVIFYNRMKQYKCLTNDSSMASAIYIPYFAGLDVAQYLWHSTEYRDIGPRELVRWLRARPEWKRMYGRDHFLVAGRISWDFRRETFNDSDWGTNLLVLPEVKQMTSLVLESTLIPDATDFAIPYPTYFHPASDADVIHWQNRMRRLKRPFLFSFAGARRPNLPNSIRDEIIDQCRASTNSRTRNRCKLLECYSRGNTCYRPVNLIQLFQESTFCLQPQGDSYTRRSTFDSILTGCIPVFFHSGSAYDQYKWHLPRNRTKYSVFIPEGEVKKGKVNIERVLSSIPRRRVEEMQNEVIDLIPKIVYADPRSELETFEDAFDLSVRGVLERINMMRKRT</sequence>
<reference evidence="9 10" key="1">
    <citation type="journal article" date="2023" name="Hortic Res">
        <title>Pangenome of water caltrop reveals structural variations and asymmetric subgenome divergence after allopolyploidization.</title>
        <authorList>
            <person name="Zhang X."/>
            <person name="Chen Y."/>
            <person name="Wang L."/>
            <person name="Yuan Y."/>
            <person name="Fang M."/>
            <person name="Shi L."/>
            <person name="Lu R."/>
            <person name="Comes H.P."/>
            <person name="Ma Y."/>
            <person name="Chen Y."/>
            <person name="Huang G."/>
            <person name="Zhou Y."/>
            <person name="Zheng Z."/>
            <person name="Qiu Y."/>
        </authorList>
    </citation>
    <scope>NUCLEOTIDE SEQUENCE [LARGE SCALE GENOMIC DNA]</scope>
    <source>
        <tissue evidence="9">Roots</tissue>
    </source>
</reference>
<keyword evidence="4" id="KW-0735">Signal-anchor</keyword>
<keyword evidence="3" id="KW-0808">Transferase</keyword>
<keyword evidence="5" id="KW-0333">Golgi apparatus</keyword>
<comment type="subcellular location">
    <subcellularLocation>
        <location evidence="1">Golgi apparatus membrane</location>
        <topology evidence="1">Single-pass type II membrane protein</topology>
    </subcellularLocation>
</comment>
<gene>
    <name evidence="9" type="ORF">SAY87_005266</name>
</gene>
<dbReference type="AlphaFoldDB" id="A0AAN7K9J1"/>
<comment type="caution">
    <text evidence="9">The sequence shown here is derived from an EMBL/GenBank/DDBJ whole genome shotgun (WGS) entry which is preliminary data.</text>
</comment>
<evidence type="ECO:0000313" key="9">
    <source>
        <dbReference type="EMBL" id="KAK4760373.1"/>
    </source>
</evidence>
<feature type="compositionally biased region" description="Acidic residues" evidence="6">
    <location>
        <begin position="220"/>
        <end position="231"/>
    </location>
</feature>
<keyword evidence="3" id="KW-0328">Glycosyltransferase</keyword>
<dbReference type="Pfam" id="PF03016">
    <property type="entry name" value="Exostosin_GT47"/>
    <property type="match status" value="1"/>
</dbReference>
<feature type="compositionally biased region" description="Gly residues" evidence="6">
    <location>
        <begin position="317"/>
        <end position="326"/>
    </location>
</feature>
<evidence type="ECO:0000256" key="6">
    <source>
        <dbReference type="SAM" id="MobiDB-lite"/>
    </source>
</evidence>
<feature type="compositionally biased region" description="Basic and acidic residues" evidence="6">
    <location>
        <begin position="88"/>
        <end position="101"/>
    </location>
</feature>
<dbReference type="InterPro" id="IPR004263">
    <property type="entry name" value="Exostosin"/>
</dbReference>
<evidence type="ECO:0000256" key="1">
    <source>
        <dbReference type="ARBA" id="ARBA00004323"/>
    </source>
</evidence>